<dbReference type="InParanoid" id="A0A7C8NC19"/>
<dbReference type="PRINTS" id="PR00385">
    <property type="entry name" value="P450"/>
</dbReference>
<dbReference type="InterPro" id="IPR001128">
    <property type="entry name" value="Cyt_P450"/>
</dbReference>
<dbReference type="InterPro" id="IPR036396">
    <property type="entry name" value="Cyt_P450_sf"/>
</dbReference>
<dbReference type="Gene3D" id="1.10.630.10">
    <property type="entry name" value="Cytochrome P450"/>
    <property type="match status" value="1"/>
</dbReference>
<evidence type="ECO:0000256" key="10">
    <source>
        <dbReference type="ARBA" id="ARBA00023004"/>
    </source>
</evidence>
<protein>
    <recommendedName>
        <fullName evidence="7">EKC/KEOPS complex subunit BUD32</fullName>
        <ecNumber evidence="5">2.7.11.1</ecNumber>
    </recommendedName>
    <alternativeName>
        <fullName evidence="12 13">Atypical Serine/threonine protein kinase BUD32</fullName>
    </alternativeName>
    <alternativeName>
        <fullName evidence="6">EKC/KEOPS complex subunit bud32</fullName>
    </alternativeName>
</protein>
<keyword evidence="20" id="KW-1185">Reference proteome</keyword>
<dbReference type="PRINTS" id="PR00465">
    <property type="entry name" value="EP450IV"/>
</dbReference>
<dbReference type="InterPro" id="IPR011009">
    <property type="entry name" value="Kinase-like_dom_sf"/>
</dbReference>
<evidence type="ECO:0000259" key="18">
    <source>
        <dbReference type="PROSITE" id="PS50011"/>
    </source>
</evidence>
<organism evidence="19 20">
    <name type="scientific">Xylaria multiplex</name>
    <dbReference type="NCBI Taxonomy" id="323545"/>
    <lineage>
        <taxon>Eukaryota</taxon>
        <taxon>Fungi</taxon>
        <taxon>Dikarya</taxon>
        <taxon>Ascomycota</taxon>
        <taxon>Pezizomycotina</taxon>
        <taxon>Sordariomycetes</taxon>
        <taxon>Xylariomycetidae</taxon>
        <taxon>Xylariales</taxon>
        <taxon>Xylariaceae</taxon>
        <taxon>Xylaria</taxon>
    </lineage>
</organism>
<keyword evidence="11" id="KW-0503">Monooxygenase</keyword>
<dbReference type="EC" id="2.7.11.1" evidence="5"/>
<gene>
    <name evidence="19" type="ORF">GQX73_g1711</name>
</gene>
<dbReference type="GO" id="GO:0005524">
    <property type="term" value="F:ATP binding"/>
    <property type="evidence" value="ECO:0007669"/>
    <property type="project" value="UniProtKB-UniRule"/>
</dbReference>
<dbReference type="InterPro" id="IPR050121">
    <property type="entry name" value="Cytochrome_P450_monoxygenase"/>
</dbReference>
<dbReference type="EMBL" id="WUBL01000010">
    <property type="protein sequence ID" value="KAF2971817.1"/>
    <property type="molecule type" value="Genomic_DNA"/>
</dbReference>
<keyword evidence="10 16" id="KW-0408">Iron</keyword>
<comment type="cofactor">
    <cofactor evidence="1 16">
        <name>heme</name>
        <dbReference type="ChEBI" id="CHEBI:30413"/>
    </cofactor>
</comment>
<evidence type="ECO:0000313" key="19">
    <source>
        <dbReference type="EMBL" id="KAF2971817.1"/>
    </source>
</evidence>
<keyword evidence="17" id="KW-0067">ATP-binding</keyword>
<feature type="domain" description="Protein kinase" evidence="18">
    <location>
        <begin position="293"/>
        <end position="609"/>
    </location>
</feature>
<dbReference type="InterPro" id="IPR002403">
    <property type="entry name" value="Cyt_P450_E_grp-IV"/>
</dbReference>
<dbReference type="SUPFAM" id="SSF56112">
    <property type="entry name" value="Protein kinase-like (PK-like)"/>
    <property type="match status" value="1"/>
</dbReference>
<dbReference type="Pfam" id="PF00067">
    <property type="entry name" value="p450"/>
    <property type="match status" value="1"/>
</dbReference>
<evidence type="ECO:0000256" key="1">
    <source>
        <dbReference type="ARBA" id="ARBA00001971"/>
    </source>
</evidence>
<evidence type="ECO:0000256" key="6">
    <source>
        <dbReference type="ARBA" id="ARBA00013948"/>
    </source>
</evidence>
<comment type="caution">
    <text evidence="19">The sequence shown here is derived from an EMBL/GenBank/DDBJ whole genome shotgun (WGS) entry which is preliminary data.</text>
</comment>
<dbReference type="PANTHER" id="PTHR24305:SF166">
    <property type="entry name" value="CYTOCHROME P450 12A4, MITOCHONDRIAL-RELATED"/>
    <property type="match status" value="1"/>
</dbReference>
<accession>A0A7C8NC19</accession>
<dbReference type="InterPro" id="IPR000719">
    <property type="entry name" value="Prot_kinase_dom"/>
</dbReference>
<comment type="subunit">
    <text evidence="4">Component of the EKC/KEOPS complex composed of at least BUD32, CGI121, GON7, KAE1 and PCC1; the whole complex dimerizes.</text>
</comment>
<dbReference type="InterPro" id="IPR008266">
    <property type="entry name" value="Tyr_kinase_AS"/>
</dbReference>
<dbReference type="PROSITE" id="PS00107">
    <property type="entry name" value="PROTEIN_KINASE_ATP"/>
    <property type="match status" value="1"/>
</dbReference>
<evidence type="ECO:0000256" key="4">
    <source>
        <dbReference type="ARBA" id="ARBA00011534"/>
    </source>
</evidence>
<dbReference type="OrthoDB" id="4720990at2759"/>
<dbReference type="GO" id="GO:0004674">
    <property type="term" value="F:protein serine/threonine kinase activity"/>
    <property type="evidence" value="ECO:0007669"/>
    <property type="project" value="UniProtKB-EC"/>
</dbReference>
<evidence type="ECO:0000256" key="13">
    <source>
        <dbReference type="ARBA" id="ARBA00033194"/>
    </source>
</evidence>
<evidence type="ECO:0000256" key="9">
    <source>
        <dbReference type="ARBA" id="ARBA00022723"/>
    </source>
</evidence>
<dbReference type="PROSITE" id="PS00109">
    <property type="entry name" value="PROTEIN_KINASE_TYR"/>
    <property type="match status" value="1"/>
</dbReference>
<evidence type="ECO:0000313" key="20">
    <source>
        <dbReference type="Proteomes" id="UP000481858"/>
    </source>
</evidence>
<evidence type="ECO:0000256" key="11">
    <source>
        <dbReference type="ARBA" id="ARBA00023033"/>
    </source>
</evidence>
<feature type="binding site" description="axial binding residue" evidence="16">
    <location>
        <position position="200"/>
    </location>
    <ligand>
        <name>heme</name>
        <dbReference type="ChEBI" id="CHEBI:30413"/>
    </ligand>
    <ligandPart>
        <name>Fe</name>
        <dbReference type="ChEBI" id="CHEBI:18248"/>
    </ligandPart>
</feature>
<evidence type="ECO:0000256" key="15">
    <source>
        <dbReference type="ARBA" id="ARBA00048679"/>
    </source>
</evidence>
<dbReference type="Proteomes" id="UP000481858">
    <property type="component" value="Unassembled WGS sequence"/>
</dbReference>
<keyword evidence="11" id="KW-0560">Oxidoreductase</keyword>
<dbReference type="GO" id="GO:0004497">
    <property type="term" value="F:monooxygenase activity"/>
    <property type="evidence" value="ECO:0007669"/>
    <property type="project" value="UniProtKB-KW"/>
</dbReference>
<dbReference type="PANTHER" id="PTHR24305">
    <property type="entry name" value="CYTOCHROME P450"/>
    <property type="match status" value="1"/>
</dbReference>
<evidence type="ECO:0000256" key="7">
    <source>
        <dbReference type="ARBA" id="ARBA00019973"/>
    </source>
</evidence>
<keyword evidence="17" id="KW-0547">Nucleotide-binding</keyword>
<evidence type="ECO:0000256" key="16">
    <source>
        <dbReference type="PIRSR" id="PIRSR602403-1"/>
    </source>
</evidence>
<dbReference type="GO" id="GO:0005506">
    <property type="term" value="F:iron ion binding"/>
    <property type="evidence" value="ECO:0007669"/>
    <property type="project" value="InterPro"/>
</dbReference>
<keyword evidence="8 16" id="KW-0349">Heme</keyword>
<dbReference type="AlphaFoldDB" id="A0A7C8NC19"/>
<dbReference type="GO" id="GO:0020037">
    <property type="term" value="F:heme binding"/>
    <property type="evidence" value="ECO:0007669"/>
    <property type="project" value="InterPro"/>
</dbReference>
<name>A0A7C8NC19_9PEZI</name>
<comment type="catalytic activity">
    <reaction evidence="14">
        <text>L-threonyl-[protein] + ATP = O-phospho-L-threonyl-[protein] + ADP + H(+)</text>
        <dbReference type="Rhea" id="RHEA:46608"/>
        <dbReference type="Rhea" id="RHEA-COMP:11060"/>
        <dbReference type="Rhea" id="RHEA-COMP:11605"/>
        <dbReference type="ChEBI" id="CHEBI:15378"/>
        <dbReference type="ChEBI" id="CHEBI:30013"/>
        <dbReference type="ChEBI" id="CHEBI:30616"/>
        <dbReference type="ChEBI" id="CHEBI:61977"/>
        <dbReference type="ChEBI" id="CHEBI:456216"/>
        <dbReference type="EC" id="2.7.11.1"/>
    </reaction>
</comment>
<dbReference type="GO" id="GO:0016705">
    <property type="term" value="F:oxidoreductase activity, acting on paired donors, with incorporation or reduction of molecular oxygen"/>
    <property type="evidence" value="ECO:0007669"/>
    <property type="project" value="InterPro"/>
</dbReference>
<dbReference type="Gene3D" id="1.10.510.10">
    <property type="entry name" value="Transferase(Phosphotransferase) domain 1"/>
    <property type="match status" value="1"/>
</dbReference>
<proteinExistence type="inferred from homology"/>
<dbReference type="SUPFAM" id="SSF48264">
    <property type="entry name" value="Cytochrome P450"/>
    <property type="match status" value="1"/>
</dbReference>
<evidence type="ECO:0000256" key="12">
    <source>
        <dbReference type="ARBA" id="ARBA00030980"/>
    </source>
</evidence>
<comment type="catalytic activity">
    <reaction evidence="15">
        <text>L-seryl-[protein] + ATP = O-phospho-L-seryl-[protein] + ADP + H(+)</text>
        <dbReference type="Rhea" id="RHEA:17989"/>
        <dbReference type="Rhea" id="RHEA-COMP:9863"/>
        <dbReference type="Rhea" id="RHEA-COMP:11604"/>
        <dbReference type="ChEBI" id="CHEBI:15378"/>
        <dbReference type="ChEBI" id="CHEBI:29999"/>
        <dbReference type="ChEBI" id="CHEBI:30616"/>
        <dbReference type="ChEBI" id="CHEBI:83421"/>
        <dbReference type="ChEBI" id="CHEBI:456216"/>
        <dbReference type="EC" id="2.7.11.1"/>
    </reaction>
</comment>
<feature type="binding site" evidence="17">
    <location>
        <position position="326"/>
    </location>
    <ligand>
        <name>ATP</name>
        <dbReference type="ChEBI" id="CHEBI:30616"/>
    </ligand>
</feature>
<reference evidence="19 20" key="1">
    <citation type="submission" date="2019-12" db="EMBL/GenBank/DDBJ databases">
        <title>Draft genome sequence of the ascomycete Xylaria multiplex DSM 110363.</title>
        <authorList>
            <person name="Buettner E."/>
            <person name="Kellner H."/>
        </authorList>
    </citation>
    <scope>NUCLEOTIDE SEQUENCE [LARGE SCALE GENOMIC DNA]</scope>
    <source>
        <strain evidence="19 20">DSM 110363</strain>
    </source>
</reference>
<dbReference type="InterPro" id="IPR017441">
    <property type="entry name" value="Protein_kinase_ATP_BS"/>
</dbReference>
<evidence type="ECO:0000256" key="5">
    <source>
        <dbReference type="ARBA" id="ARBA00012513"/>
    </source>
</evidence>
<evidence type="ECO:0000256" key="2">
    <source>
        <dbReference type="ARBA" id="ARBA00003747"/>
    </source>
</evidence>
<keyword evidence="9 16" id="KW-0479">Metal-binding</keyword>
<comment type="similarity">
    <text evidence="3">Belongs to the cytochrome P450 family.</text>
</comment>
<dbReference type="Gene3D" id="3.30.200.20">
    <property type="entry name" value="Phosphorylase Kinase, domain 1"/>
    <property type="match status" value="1"/>
</dbReference>
<dbReference type="PROSITE" id="PS50011">
    <property type="entry name" value="PROTEIN_KINASE_DOM"/>
    <property type="match status" value="1"/>
</dbReference>
<evidence type="ECO:0000256" key="3">
    <source>
        <dbReference type="ARBA" id="ARBA00010617"/>
    </source>
</evidence>
<evidence type="ECO:0000256" key="14">
    <source>
        <dbReference type="ARBA" id="ARBA00047899"/>
    </source>
</evidence>
<comment type="function">
    <text evidence="2">Component of the EKC/KEOPS complex that is required for the formation of a threonylcarbamoyl group on adenosine at position 37 (t(6)A37) in tRNAs that read codons beginning with adenine. The complex is probably involved in the transfer of the threonylcarbamoyl moiety of threonylcarbamoyl-AMP (TC-AMP) to the N6 group of A37. BUD32 has ATPase activity in the context of the EKC/KEOPS complex and likely plays a supporting role to the catalytic subunit KAE1. The EKC/KEOPS complex also promotes both telomere uncapping and telomere elongation. The complex is required for efficient recruitment of transcriptional coactivators.</text>
</comment>
<evidence type="ECO:0000256" key="17">
    <source>
        <dbReference type="PROSITE-ProRule" id="PRU10141"/>
    </source>
</evidence>
<evidence type="ECO:0000256" key="8">
    <source>
        <dbReference type="ARBA" id="ARBA00022617"/>
    </source>
</evidence>
<sequence>MLHEIIEKRKADLRGSTLKEMGESRDLLTYMLEESEMHRQQTGQEPWTTETIIGHLLNFTSAGHESTATSLSWALYVLSTRHEIQDHLRAEIQGLLKCSAKPTLDEINGLPYLHNFVREVLRVYAPSLMSPRQASKDLVIEGVYIPKGTRVDLHMPLIHHHKGVWGADASVFRPERWEELTGDSASLYAFQAFIQGPRICPGKNFAVVEIKAMLIELVSKWRFIGIESSENRDQKGESDENIERELLLNGEEAIGRGIKLANPTLTYRPASGLYAVLDFAKSVEENYENAKYWEFEKLLGAGGYGVAILAREKEYIGAHRKRIAIKLAQPAGVRALQKEIEWLKRLNGAKHIVEMRAYCDDLIAASKEAEKRDKLTETIENAFANFGKLETVPPITAFDTLAGVKGPALGLEYIEGGDLLHFIYLKLRPKEERPPNRVLWSLFFCFVRATIGMAYPIGAPIGTPAILETIPDDGRPARHMVHGDLALRNVMIGPGDDLDEHYAGQTLKLIDFGLAFDYLIPRNAPQDNIYDCAEMIVNLFDTHPMRKVIVRWENIDTRAGAIIPMDGEEDPLPKVDLELRRLIARCMDTSPYRRPPLEEVLRITTHAVLTRKPDSFPEPRRETDSAIREWWQQFMYNA</sequence>